<dbReference type="Proteomes" id="UP000285290">
    <property type="component" value="Unassembled WGS sequence"/>
</dbReference>
<dbReference type="Pfam" id="PF00990">
    <property type="entry name" value="GGDEF"/>
    <property type="match status" value="1"/>
</dbReference>
<dbReference type="EMBL" id="QSKC01000023">
    <property type="protein sequence ID" value="RHE30690.1"/>
    <property type="molecule type" value="Genomic_DNA"/>
</dbReference>
<gene>
    <name evidence="2" type="ORF">DW753_13500</name>
</gene>
<dbReference type="PROSITE" id="PS50887">
    <property type="entry name" value="GGDEF"/>
    <property type="match status" value="1"/>
</dbReference>
<dbReference type="AlphaFoldDB" id="A0A414IQJ0"/>
<feature type="domain" description="GGDEF" evidence="1">
    <location>
        <begin position="1"/>
        <end position="116"/>
    </location>
</feature>
<dbReference type="Gene3D" id="3.30.70.270">
    <property type="match status" value="1"/>
</dbReference>
<evidence type="ECO:0000313" key="3">
    <source>
        <dbReference type="Proteomes" id="UP000285290"/>
    </source>
</evidence>
<reference evidence="2 3" key="1">
    <citation type="submission" date="2018-08" db="EMBL/GenBank/DDBJ databases">
        <title>A genome reference for cultivated species of the human gut microbiota.</title>
        <authorList>
            <person name="Zou Y."/>
            <person name="Xue W."/>
            <person name="Luo G."/>
        </authorList>
    </citation>
    <scope>NUCLEOTIDE SEQUENCE [LARGE SCALE GENOMIC DNA]</scope>
    <source>
        <strain evidence="2 3">AM29-10</strain>
    </source>
</reference>
<dbReference type="SUPFAM" id="SSF55073">
    <property type="entry name" value="Nucleotide cyclase"/>
    <property type="match status" value="1"/>
</dbReference>
<protein>
    <submittedName>
        <fullName evidence="2">Diguanylate cyclase</fullName>
    </submittedName>
</protein>
<dbReference type="NCBIfam" id="TIGR00254">
    <property type="entry name" value="GGDEF"/>
    <property type="match status" value="1"/>
</dbReference>
<name>A0A414IQJ0_9FIRM</name>
<dbReference type="InterPro" id="IPR043128">
    <property type="entry name" value="Rev_trsase/Diguanyl_cyclase"/>
</dbReference>
<dbReference type="InterPro" id="IPR029787">
    <property type="entry name" value="Nucleotide_cyclase"/>
</dbReference>
<dbReference type="InterPro" id="IPR000160">
    <property type="entry name" value="GGDEF_dom"/>
</dbReference>
<proteinExistence type="predicted"/>
<accession>A0A414IQJ0</accession>
<evidence type="ECO:0000259" key="1">
    <source>
        <dbReference type="PROSITE" id="PS50887"/>
    </source>
</evidence>
<organism evidence="2 3">
    <name type="scientific">Agathobacter rectalis</name>
    <dbReference type="NCBI Taxonomy" id="39491"/>
    <lineage>
        <taxon>Bacteria</taxon>
        <taxon>Bacillati</taxon>
        <taxon>Bacillota</taxon>
        <taxon>Clostridia</taxon>
        <taxon>Lachnospirales</taxon>
        <taxon>Lachnospiraceae</taxon>
        <taxon>Agathobacter</taxon>
    </lineage>
</organism>
<sequence>MILLDTRWGDRYIESFSAILAGVQNERISAYRIGGDEFCVILEKTNVVEIHRILDSLERKVNVYNEKHNIKISYAEGYEISTREHYYLMEELTKRADSYMYENKRLMKEKDWMAEG</sequence>
<evidence type="ECO:0000313" key="2">
    <source>
        <dbReference type="EMBL" id="RHE30690.1"/>
    </source>
</evidence>
<comment type="caution">
    <text evidence="2">The sequence shown here is derived from an EMBL/GenBank/DDBJ whole genome shotgun (WGS) entry which is preliminary data.</text>
</comment>